<keyword evidence="2" id="KW-0560">Oxidoreductase</keyword>
<feature type="domain" description="VOC" evidence="1">
    <location>
        <begin position="170"/>
        <end position="282"/>
    </location>
</feature>
<dbReference type="EMBL" id="JHAC01000029">
    <property type="protein sequence ID" value="EYB68037.1"/>
    <property type="molecule type" value="Genomic_DNA"/>
</dbReference>
<dbReference type="PANTHER" id="PTHR43279">
    <property type="entry name" value="CATECHOL-2,3-DIOXYGENASE"/>
    <property type="match status" value="1"/>
</dbReference>
<feature type="domain" description="VOC" evidence="1">
    <location>
        <begin position="13"/>
        <end position="128"/>
    </location>
</feature>
<keyword evidence="2" id="KW-0223">Dioxygenase</keyword>
<comment type="caution">
    <text evidence="2">The sequence shown here is derived from an EMBL/GenBank/DDBJ whole genome shotgun (WGS) entry which is preliminary data.</text>
</comment>
<accession>A0A016QQB8</accession>
<organism evidence="2 3">
    <name type="scientific">Deinococcus phoenicis</name>
    <dbReference type="NCBI Taxonomy" id="1476583"/>
    <lineage>
        <taxon>Bacteria</taxon>
        <taxon>Thermotogati</taxon>
        <taxon>Deinococcota</taxon>
        <taxon>Deinococci</taxon>
        <taxon>Deinococcales</taxon>
        <taxon>Deinococcaceae</taxon>
        <taxon>Deinococcus</taxon>
    </lineage>
</organism>
<sequence>MLPAAAVLPPSTHVASVTLLARDLPRLAAFYATLLGLTPMTSSADAVTLGAHGTPLLHLLARPDLPAPAGSRPGLYHTAFLLPGRADLGRWLAHAATLGLRLGTGDHLVSEAIYLQDPEGNGIEVYRDRPRSEWTWQDGQVRMDTLSVDVPGVLAAAEGTTFEGAPAGTSVGHVHLKVGSAAEAARFYADALGLDVVSHFPGAAFLSWGGYHHHLGLNEWHSCGQGRPAAPAAGLGGLAFVTPDLAPLRAHLAARPLAVQDDGDALSFDDPWGNRVTVQAQA</sequence>
<dbReference type="AlphaFoldDB" id="A0A016QQB8"/>
<dbReference type="eggNOG" id="COG2514">
    <property type="taxonomic scope" value="Bacteria"/>
</dbReference>
<dbReference type="OrthoDB" id="9792626at2"/>
<dbReference type="CDD" id="cd16359">
    <property type="entry name" value="VOC_BsCatE_like_C"/>
    <property type="match status" value="1"/>
</dbReference>
<proteinExistence type="predicted"/>
<dbReference type="PROSITE" id="PS51819">
    <property type="entry name" value="VOC"/>
    <property type="match status" value="2"/>
</dbReference>
<protein>
    <submittedName>
        <fullName evidence="2">Glyoxalase/bleomycin resistance protein/dioxygenase</fullName>
    </submittedName>
</protein>
<dbReference type="PATRIC" id="fig|1476583.3.peg.1900"/>
<dbReference type="GO" id="GO:0051213">
    <property type="term" value="F:dioxygenase activity"/>
    <property type="evidence" value="ECO:0007669"/>
    <property type="project" value="UniProtKB-KW"/>
</dbReference>
<keyword evidence="3" id="KW-1185">Reference proteome</keyword>
<evidence type="ECO:0000313" key="3">
    <source>
        <dbReference type="Proteomes" id="UP000020492"/>
    </source>
</evidence>
<dbReference type="InterPro" id="IPR037523">
    <property type="entry name" value="VOC_core"/>
</dbReference>
<reference evidence="2 3" key="1">
    <citation type="submission" date="2014-03" db="EMBL/GenBank/DDBJ databases">
        <title>Draft genome sequence of Deinococcus phoenicis 1P10ME.</title>
        <authorList>
            <person name="Stepanov V.G."/>
            <person name="Vaishampayan P."/>
            <person name="Venkateswaran K."/>
            <person name="Fox G.E."/>
        </authorList>
    </citation>
    <scope>NUCLEOTIDE SEQUENCE [LARGE SCALE GENOMIC DNA]</scope>
    <source>
        <strain evidence="2 3">1P10ME</strain>
    </source>
</reference>
<dbReference type="STRING" id="1476583.DEIPH_ctg029orf0044"/>
<dbReference type="Proteomes" id="UP000020492">
    <property type="component" value="Unassembled WGS sequence"/>
</dbReference>
<dbReference type="InterPro" id="IPR029068">
    <property type="entry name" value="Glyas_Bleomycin-R_OHBP_Dase"/>
</dbReference>
<evidence type="ECO:0000313" key="2">
    <source>
        <dbReference type="EMBL" id="EYB68037.1"/>
    </source>
</evidence>
<dbReference type="InterPro" id="IPR004360">
    <property type="entry name" value="Glyas_Fos-R_dOase_dom"/>
</dbReference>
<gene>
    <name evidence="2" type="ORF">DEIPH_ctg029orf0044</name>
</gene>
<dbReference type="SUPFAM" id="SSF54593">
    <property type="entry name" value="Glyoxalase/Bleomycin resistance protein/Dihydroxybiphenyl dioxygenase"/>
    <property type="match status" value="2"/>
</dbReference>
<dbReference type="Gene3D" id="3.10.180.10">
    <property type="entry name" value="2,3-Dihydroxybiphenyl 1,2-Dioxygenase, domain 1"/>
    <property type="match status" value="2"/>
</dbReference>
<dbReference type="RefSeq" id="WP_034357273.1">
    <property type="nucleotide sequence ID" value="NZ_JHAC01000029.1"/>
</dbReference>
<evidence type="ECO:0000259" key="1">
    <source>
        <dbReference type="PROSITE" id="PS51819"/>
    </source>
</evidence>
<dbReference type="PANTHER" id="PTHR43279:SF1">
    <property type="entry name" value="CATECHOL-2,3-DIOXYGENASE"/>
    <property type="match status" value="1"/>
</dbReference>
<dbReference type="Pfam" id="PF00903">
    <property type="entry name" value="Glyoxalase"/>
    <property type="match status" value="2"/>
</dbReference>
<name>A0A016QQB8_9DEIO</name>